<dbReference type="PANTHER" id="PTHR33713:SF9">
    <property type="entry name" value="ANTITOXIN"/>
    <property type="match status" value="1"/>
</dbReference>
<evidence type="ECO:0000313" key="3">
    <source>
        <dbReference type="EMBL" id="MDR6530102.1"/>
    </source>
</evidence>
<evidence type="ECO:0000256" key="1">
    <source>
        <dbReference type="ARBA" id="ARBA00009981"/>
    </source>
</evidence>
<dbReference type="InterPro" id="IPR051405">
    <property type="entry name" value="phD/YefM_antitoxin"/>
</dbReference>
<keyword evidence="4" id="KW-1185">Reference proteome</keyword>
<proteinExistence type="inferred from homology"/>
<comment type="similarity">
    <text evidence="1 2">Belongs to the phD/YefM antitoxin family.</text>
</comment>
<dbReference type="InterPro" id="IPR006442">
    <property type="entry name" value="Antitoxin_Phd/YefM"/>
</dbReference>
<dbReference type="NCBIfam" id="TIGR01552">
    <property type="entry name" value="phd_fam"/>
    <property type="match status" value="1"/>
</dbReference>
<dbReference type="EMBL" id="JAVDRL010000002">
    <property type="protein sequence ID" value="MDR6530102.1"/>
    <property type="molecule type" value="Genomic_DNA"/>
</dbReference>
<gene>
    <name evidence="3" type="ORF">J2800_000826</name>
</gene>
<dbReference type="Pfam" id="PF02604">
    <property type="entry name" value="PhdYeFM_antitox"/>
    <property type="match status" value="1"/>
</dbReference>
<evidence type="ECO:0000313" key="4">
    <source>
        <dbReference type="Proteomes" id="UP001262754"/>
    </source>
</evidence>
<dbReference type="PANTHER" id="PTHR33713">
    <property type="entry name" value="ANTITOXIN YAFN-RELATED"/>
    <property type="match status" value="1"/>
</dbReference>
<dbReference type="Gene3D" id="3.40.1620.10">
    <property type="entry name" value="YefM-like domain"/>
    <property type="match status" value="1"/>
</dbReference>
<comment type="function">
    <text evidence="2">Antitoxin component of a type II toxin-antitoxin (TA) system.</text>
</comment>
<organism evidence="3 4">
    <name type="scientific">Caulobacter rhizosphaerae</name>
    <dbReference type="NCBI Taxonomy" id="2010972"/>
    <lineage>
        <taxon>Bacteria</taxon>
        <taxon>Pseudomonadati</taxon>
        <taxon>Pseudomonadota</taxon>
        <taxon>Alphaproteobacteria</taxon>
        <taxon>Caulobacterales</taxon>
        <taxon>Caulobacteraceae</taxon>
        <taxon>Caulobacter</taxon>
    </lineage>
</organism>
<sequence length="92" mass="10312">MPDGTWSLADAKAKLSEVVERAKTQGPQHLTKNGKDAAVVLSAEEYRRLVEAGDGVPKRPPAWLDPRFRLLTDDEHAELFTRDPDQGRVIEF</sequence>
<protein>
    <recommendedName>
        <fullName evidence="2">Antitoxin</fullName>
    </recommendedName>
</protein>
<accession>A0ABU1MVA2</accession>
<evidence type="ECO:0000256" key="2">
    <source>
        <dbReference type="RuleBase" id="RU362080"/>
    </source>
</evidence>
<dbReference type="Proteomes" id="UP001262754">
    <property type="component" value="Unassembled WGS sequence"/>
</dbReference>
<dbReference type="SUPFAM" id="SSF143120">
    <property type="entry name" value="YefM-like"/>
    <property type="match status" value="1"/>
</dbReference>
<reference evidence="3 4" key="1">
    <citation type="submission" date="2023-07" db="EMBL/GenBank/DDBJ databases">
        <title>Sorghum-associated microbial communities from plants grown in Nebraska, USA.</title>
        <authorList>
            <person name="Schachtman D."/>
        </authorList>
    </citation>
    <scope>NUCLEOTIDE SEQUENCE [LARGE SCALE GENOMIC DNA]</scope>
    <source>
        <strain evidence="3 4">DS2154</strain>
    </source>
</reference>
<dbReference type="InterPro" id="IPR036165">
    <property type="entry name" value="YefM-like_sf"/>
</dbReference>
<name>A0ABU1MVA2_9CAUL</name>
<comment type="caution">
    <text evidence="3">The sequence shown here is derived from an EMBL/GenBank/DDBJ whole genome shotgun (WGS) entry which is preliminary data.</text>
</comment>
<dbReference type="RefSeq" id="WP_056754148.1">
    <property type="nucleotide sequence ID" value="NZ_BMLD01000018.1"/>
</dbReference>